<evidence type="ECO:0000313" key="4">
    <source>
        <dbReference type="Proteomes" id="UP001328107"/>
    </source>
</evidence>
<keyword evidence="4" id="KW-1185">Reference proteome</keyword>
<evidence type="ECO:0000256" key="2">
    <source>
        <dbReference type="SAM" id="SignalP"/>
    </source>
</evidence>
<sequence>MGILSIISILFTISLVFARNGSKTYKYLTAQSLVSEQEPSMVQIAYLLFDIQLCFITCPHLMMQQLTGYTLGILTLSAKWQFVAILFCLIQMFSSAYICIIFRHQSILPFKSSLKLHSRLKWMMTFFAFDLGHCAMCISVALAIKNAVEDESSPPWLLNRNSIFIPWSIFAIWAFLHITGALLFLIGLVSFTFWHMNYTLKETRKFLSPTTAYLQRLAVIALAAQKRQKVALLQTSLAIQCSFSLPIRLSPLSPSYSPLRTTGENLSPSIERFPFSPLRRYFFRYFSNR</sequence>
<feature type="non-terminal residue" evidence="3">
    <location>
        <position position="289"/>
    </location>
</feature>
<evidence type="ECO:0008006" key="5">
    <source>
        <dbReference type="Google" id="ProtNLM"/>
    </source>
</evidence>
<feature type="transmembrane region" description="Helical" evidence="1">
    <location>
        <begin position="122"/>
        <end position="144"/>
    </location>
</feature>
<comment type="caution">
    <text evidence="3">The sequence shown here is derived from an EMBL/GenBank/DDBJ whole genome shotgun (WGS) entry which is preliminary data.</text>
</comment>
<keyword evidence="1" id="KW-0472">Membrane</keyword>
<name>A0AAN5CMY8_9BILA</name>
<dbReference type="InterPro" id="IPR019422">
    <property type="entry name" value="7TM_GPCR_serpentine_rcpt_Srh"/>
</dbReference>
<dbReference type="PANTHER" id="PTHR22941:SF26">
    <property type="entry name" value="SERPENTINE RECEPTOR, CLASS H"/>
    <property type="match status" value="1"/>
</dbReference>
<dbReference type="InterPro" id="IPR053220">
    <property type="entry name" value="Nematode_rcpt-like_serp_H"/>
</dbReference>
<feature type="transmembrane region" description="Helical" evidence="1">
    <location>
        <begin position="164"/>
        <end position="194"/>
    </location>
</feature>
<gene>
    <name evidence="3" type="ORF">PMAYCL1PPCAC_17598</name>
</gene>
<accession>A0AAN5CMY8</accession>
<keyword evidence="2" id="KW-0732">Signal</keyword>
<evidence type="ECO:0000313" key="3">
    <source>
        <dbReference type="EMBL" id="GMR47403.1"/>
    </source>
</evidence>
<feature type="chain" id="PRO_5042938523" description="G protein-coupled receptor" evidence="2">
    <location>
        <begin position="19"/>
        <end position="289"/>
    </location>
</feature>
<feature type="transmembrane region" description="Helical" evidence="1">
    <location>
        <begin position="80"/>
        <end position="102"/>
    </location>
</feature>
<evidence type="ECO:0000256" key="1">
    <source>
        <dbReference type="SAM" id="Phobius"/>
    </source>
</evidence>
<keyword evidence="1" id="KW-1133">Transmembrane helix</keyword>
<reference evidence="4" key="1">
    <citation type="submission" date="2022-10" db="EMBL/GenBank/DDBJ databases">
        <title>Genome assembly of Pristionchus species.</title>
        <authorList>
            <person name="Yoshida K."/>
            <person name="Sommer R.J."/>
        </authorList>
    </citation>
    <scope>NUCLEOTIDE SEQUENCE [LARGE SCALE GENOMIC DNA]</scope>
    <source>
        <strain evidence="4">RS5460</strain>
    </source>
</reference>
<dbReference type="EMBL" id="BTRK01000004">
    <property type="protein sequence ID" value="GMR47403.1"/>
    <property type="molecule type" value="Genomic_DNA"/>
</dbReference>
<feature type="signal peptide" evidence="2">
    <location>
        <begin position="1"/>
        <end position="18"/>
    </location>
</feature>
<dbReference type="AlphaFoldDB" id="A0AAN5CMY8"/>
<keyword evidence="1" id="KW-0812">Transmembrane</keyword>
<dbReference type="PANTHER" id="PTHR22941">
    <property type="entry name" value="SERPENTINE RECEPTOR"/>
    <property type="match status" value="1"/>
</dbReference>
<proteinExistence type="predicted"/>
<dbReference type="Pfam" id="PF10318">
    <property type="entry name" value="7TM_GPCR_Srh"/>
    <property type="match status" value="1"/>
</dbReference>
<protein>
    <recommendedName>
        <fullName evidence="5">G protein-coupled receptor</fullName>
    </recommendedName>
</protein>
<organism evidence="3 4">
    <name type="scientific">Pristionchus mayeri</name>
    <dbReference type="NCBI Taxonomy" id="1317129"/>
    <lineage>
        <taxon>Eukaryota</taxon>
        <taxon>Metazoa</taxon>
        <taxon>Ecdysozoa</taxon>
        <taxon>Nematoda</taxon>
        <taxon>Chromadorea</taxon>
        <taxon>Rhabditida</taxon>
        <taxon>Rhabditina</taxon>
        <taxon>Diplogasteromorpha</taxon>
        <taxon>Diplogasteroidea</taxon>
        <taxon>Neodiplogasteridae</taxon>
        <taxon>Pristionchus</taxon>
    </lineage>
</organism>
<dbReference type="Proteomes" id="UP001328107">
    <property type="component" value="Unassembled WGS sequence"/>
</dbReference>